<protein>
    <submittedName>
        <fullName evidence="2">Cyclic nucleotide-binding domain-containing protein</fullName>
    </submittedName>
</protein>
<dbReference type="InterPro" id="IPR000595">
    <property type="entry name" value="cNMP-bd_dom"/>
</dbReference>
<evidence type="ECO:0000313" key="2">
    <source>
        <dbReference type="EMBL" id="MFD2236476.1"/>
    </source>
</evidence>
<sequence length="151" mass="16592">MSLESDMEVLGQVPLFAALSRDQLRLLAFGAEKRHLREGETLYRADARADAGFVVVTGEVRLMQGPAGRERVAAVAGPGALLGELALITETRRGATAITAQDSHIIRIPRALFRRMLEEFPEIAAGLREEIAAGFSEMTRRIGAMENRFRD</sequence>
<dbReference type="SMART" id="SM00100">
    <property type="entry name" value="cNMP"/>
    <property type="match status" value="1"/>
</dbReference>
<dbReference type="PANTHER" id="PTHR24567:SF68">
    <property type="entry name" value="DNA-BINDING TRANSCRIPTIONAL DUAL REGULATOR CRP"/>
    <property type="match status" value="1"/>
</dbReference>
<feature type="domain" description="Cyclic nucleotide-binding" evidence="1">
    <location>
        <begin position="15"/>
        <end position="117"/>
    </location>
</feature>
<comment type="caution">
    <text evidence="2">The sequence shown here is derived from an EMBL/GenBank/DDBJ whole genome shotgun (WGS) entry which is preliminary data.</text>
</comment>
<reference evidence="3" key="1">
    <citation type="journal article" date="2019" name="Int. J. Syst. Evol. Microbiol.">
        <title>The Global Catalogue of Microorganisms (GCM) 10K type strain sequencing project: providing services to taxonomists for standard genome sequencing and annotation.</title>
        <authorList>
            <consortium name="The Broad Institute Genomics Platform"/>
            <consortium name="The Broad Institute Genome Sequencing Center for Infectious Disease"/>
            <person name="Wu L."/>
            <person name="Ma J."/>
        </authorList>
    </citation>
    <scope>NUCLEOTIDE SEQUENCE [LARGE SCALE GENOMIC DNA]</scope>
    <source>
        <strain evidence="3">ZS-35-S2</strain>
    </source>
</reference>
<dbReference type="Proteomes" id="UP001597371">
    <property type="component" value="Unassembled WGS sequence"/>
</dbReference>
<accession>A0ABW5CHQ2</accession>
<organism evidence="2 3">
    <name type="scientific">Aureimonas populi</name>
    <dbReference type="NCBI Taxonomy" id="1701758"/>
    <lineage>
        <taxon>Bacteria</taxon>
        <taxon>Pseudomonadati</taxon>
        <taxon>Pseudomonadota</taxon>
        <taxon>Alphaproteobacteria</taxon>
        <taxon>Hyphomicrobiales</taxon>
        <taxon>Aurantimonadaceae</taxon>
        <taxon>Aureimonas</taxon>
    </lineage>
</organism>
<dbReference type="InterPro" id="IPR014710">
    <property type="entry name" value="RmlC-like_jellyroll"/>
</dbReference>
<proteinExistence type="predicted"/>
<dbReference type="CDD" id="cd00038">
    <property type="entry name" value="CAP_ED"/>
    <property type="match status" value="1"/>
</dbReference>
<keyword evidence="3" id="KW-1185">Reference proteome</keyword>
<name>A0ABW5CHQ2_9HYPH</name>
<dbReference type="InterPro" id="IPR018490">
    <property type="entry name" value="cNMP-bd_dom_sf"/>
</dbReference>
<gene>
    <name evidence="2" type="ORF">ACFSKQ_03230</name>
</gene>
<evidence type="ECO:0000259" key="1">
    <source>
        <dbReference type="PROSITE" id="PS50042"/>
    </source>
</evidence>
<dbReference type="Gene3D" id="2.60.120.10">
    <property type="entry name" value="Jelly Rolls"/>
    <property type="match status" value="1"/>
</dbReference>
<dbReference type="RefSeq" id="WP_209737955.1">
    <property type="nucleotide sequence ID" value="NZ_CP072611.1"/>
</dbReference>
<dbReference type="PROSITE" id="PS50042">
    <property type="entry name" value="CNMP_BINDING_3"/>
    <property type="match status" value="1"/>
</dbReference>
<dbReference type="InterPro" id="IPR050397">
    <property type="entry name" value="Env_Response_Regulators"/>
</dbReference>
<dbReference type="Pfam" id="PF00027">
    <property type="entry name" value="cNMP_binding"/>
    <property type="match status" value="1"/>
</dbReference>
<dbReference type="SUPFAM" id="SSF51206">
    <property type="entry name" value="cAMP-binding domain-like"/>
    <property type="match status" value="1"/>
</dbReference>
<evidence type="ECO:0000313" key="3">
    <source>
        <dbReference type="Proteomes" id="UP001597371"/>
    </source>
</evidence>
<dbReference type="PANTHER" id="PTHR24567">
    <property type="entry name" value="CRP FAMILY TRANSCRIPTIONAL REGULATORY PROTEIN"/>
    <property type="match status" value="1"/>
</dbReference>
<dbReference type="EMBL" id="JBHUIJ010000004">
    <property type="protein sequence ID" value="MFD2236476.1"/>
    <property type="molecule type" value="Genomic_DNA"/>
</dbReference>